<keyword evidence="7 8" id="KW-0472">Membrane</keyword>
<dbReference type="InterPro" id="IPR035906">
    <property type="entry name" value="MetI-like_sf"/>
</dbReference>
<dbReference type="SUPFAM" id="SSF161098">
    <property type="entry name" value="MetI-like"/>
    <property type="match status" value="2"/>
</dbReference>
<evidence type="ECO:0000259" key="9">
    <source>
        <dbReference type="PROSITE" id="PS50928"/>
    </source>
</evidence>
<dbReference type="Pfam" id="PF00528">
    <property type="entry name" value="BPD_transp_1"/>
    <property type="match status" value="2"/>
</dbReference>
<dbReference type="CDD" id="cd06261">
    <property type="entry name" value="TM_PBP2"/>
    <property type="match status" value="2"/>
</dbReference>
<dbReference type="Gene3D" id="1.10.3720.10">
    <property type="entry name" value="MetI-like"/>
    <property type="match status" value="2"/>
</dbReference>
<evidence type="ECO:0000256" key="3">
    <source>
        <dbReference type="ARBA" id="ARBA00022475"/>
    </source>
</evidence>
<feature type="transmembrane region" description="Helical" evidence="8">
    <location>
        <begin position="462"/>
        <end position="484"/>
    </location>
</feature>
<evidence type="ECO:0000256" key="4">
    <source>
        <dbReference type="ARBA" id="ARBA00022519"/>
    </source>
</evidence>
<feature type="domain" description="ABC transmembrane type-1" evidence="9">
    <location>
        <begin position="55"/>
        <end position="259"/>
    </location>
</feature>
<dbReference type="Proteomes" id="UP000283633">
    <property type="component" value="Unassembled WGS sequence"/>
</dbReference>
<feature type="transmembrane region" description="Helical" evidence="8">
    <location>
        <begin position="490"/>
        <end position="509"/>
    </location>
</feature>
<evidence type="ECO:0000256" key="2">
    <source>
        <dbReference type="ARBA" id="ARBA00022448"/>
    </source>
</evidence>
<dbReference type="InterPro" id="IPR000515">
    <property type="entry name" value="MetI-like"/>
</dbReference>
<evidence type="ECO:0000256" key="1">
    <source>
        <dbReference type="ARBA" id="ARBA00004429"/>
    </source>
</evidence>
<feature type="domain" description="ABC transmembrane type-1" evidence="9">
    <location>
        <begin position="344"/>
        <end position="538"/>
    </location>
</feature>
<feature type="transmembrane region" description="Helical" evidence="8">
    <location>
        <begin position="384"/>
        <end position="408"/>
    </location>
</feature>
<gene>
    <name evidence="10" type="ORF">D1831_05500</name>
</gene>
<organism evidence="10 11">
    <name type="scientific">Lactiplantibacillus garii</name>
    <dbReference type="NCBI Taxonomy" id="2306423"/>
    <lineage>
        <taxon>Bacteria</taxon>
        <taxon>Bacillati</taxon>
        <taxon>Bacillota</taxon>
        <taxon>Bacilli</taxon>
        <taxon>Lactobacillales</taxon>
        <taxon>Lactobacillaceae</taxon>
        <taxon>Lactiplantibacillus</taxon>
    </lineage>
</organism>
<keyword evidence="3" id="KW-1003">Cell membrane</keyword>
<evidence type="ECO:0000256" key="6">
    <source>
        <dbReference type="ARBA" id="ARBA00022989"/>
    </source>
</evidence>
<keyword evidence="4" id="KW-0997">Cell inner membrane</keyword>
<feature type="transmembrane region" description="Helical" evidence="8">
    <location>
        <begin position="521"/>
        <end position="542"/>
    </location>
</feature>
<feature type="transmembrane region" description="Helical" evidence="8">
    <location>
        <begin position="133"/>
        <end position="155"/>
    </location>
</feature>
<name>A0A3R8KJ79_9LACO</name>
<dbReference type="PANTHER" id="PTHR43357:SF4">
    <property type="entry name" value="INNER MEMBRANE ABC TRANSPORTER PERMEASE PROTEIN YDCV"/>
    <property type="match status" value="1"/>
</dbReference>
<reference evidence="10 11" key="1">
    <citation type="submission" date="2018-08" db="EMBL/GenBank/DDBJ databases">
        <title>Genome Lactobacillus garii FI11369.</title>
        <authorList>
            <person name="Diaz M."/>
            <person name="Narbad A."/>
        </authorList>
    </citation>
    <scope>NUCLEOTIDE SEQUENCE [LARGE SCALE GENOMIC DNA]</scope>
    <source>
        <strain evidence="10 11">FI11369</strain>
    </source>
</reference>
<keyword evidence="2 8" id="KW-0813">Transport</keyword>
<keyword evidence="11" id="KW-1185">Reference proteome</keyword>
<dbReference type="OrthoDB" id="57323at2"/>
<evidence type="ECO:0000313" key="11">
    <source>
        <dbReference type="Proteomes" id="UP000283633"/>
    </source>
</evidence>
<feature type="transmembrane region" description="Helical" evidence="8">
    <location>
        <begin position="283"/>
        <end position="307"/>
    </location>
</feature>
<evidence type="ECO:0000313" key="10">
    <source>
        <dbReference type="EMBL" id="RRK10883.1"/>
    </source>
</evidence>
<evidence type="ECO:0000256" key="5">
    <source>
        <dbReference type="ARBA" id="ARBA00022692"/>
    </source>
</evidence>
<feature type="transmembrane region" description="Helical" evidence="8">
    <location>
        <begin position="242"/>
        <end position="263"/>
    </location>
</feature>
<feature type="transmembrane region" description="Helical" evidence="8">
    <location>
        <begin position="340"/>
        <end position="364"/>
    </location>
</feature>
<sequence length="549" mass="60582">MTNHRTRNWLSGVLTLGLALLIIGPLVALVSQTLFGSRPGELWRQLTAPVTLTSLRHSLLLGAGTIIGTTLIASPIAWIMTRTKLARATWLHWLLLVPFMTPPYINAMGWIYFFQPHGLLNQLGAPAGNFHWLFSPFGMMLIMSLHLYPVAYLLLKTALNQFNQRWLDAATVHGVSAWRQLTRVTLPILLLPYLAVWVLVFTKTLAEFGTPATFGRNIHFEVLTTTIQKDLSQWPLDFKNGVLTGSLLLVIALLAWLIQQLFLNRPAVKLTTNQAPKLDQRPVTTVLAAAFTSLLILAAMGVPYVSIITQSLFKQRSAGIAAGNWTLVHYLDLLRFDSPAFQALITTFGLALAIGILNLALGLLISLGSVTATLPRWIRQTLKVLGALPLAIPNVVLALSLMILFSQWFAFTKLYGTVAILMIADITLFLPTTVQYLTTALHEFDTTLLASARVFEPSQRRILFKIVLPVLLPAMLNSFAMAFIATSRELVVALLLLPSGMTTISSFIFQSFEQGDASQGMALAVITVLITFMIMLGTNRLMNPTTKNK</sequence>
<comment type="caution">
    <text evidence="10">The sequence shown here is derived from an EMBL/GenBank/DDBJ whole genome shotgun (WGS) entry which is preliminary data.</text>
</comment>
<feature type="transmembrane region" description="Helical" evidence="8">
    <location>
        <begin position="184"/>
        <end position="202"/>
    </location>
</feature>
<comment type="subcellular location">
    <subcellularLocation>
        <location evidence="1">Cell inner membrane</location>
        <topology evidence="1">Multi-pass membrane protein</topology>
    </subcellularLocation>
    <subcellularLocation>
        <location evidence="8">Cell membrane</location>
        <topology evidence="8">Multi-pass membrane protein</topology>
    </subcellularLocation>
</comment>
<protein>
    <submittedName>
        <fullName evidence="10">Iron ABC transporter permease</fullName>
    </submittedName>
</protein>
<dbReference type="EMBL" id="QWZQ01000013">
    <property type="protein sequence ID" value="RRK10883.1"/>
    <property type="molecule type" value="Genomic_DNA"/>
</dbReference>
<accession>A0A3R8KJ79</accession>
<evidence type="ECO:0000256" key="7">
    <source>
        <dbReference type="ARBA" id="ARBA00023136"/>
    </source>
</evidence>
<dbReference type="PANTHER" id="PTHR43357">
    <property type="entry name" value="INNER MEMBRANE ABC TRANSPORTER PERMEASE PROTEIN YDCV"/>
    <property type="match status" value="1"/>
</dbReference>
<dbReference type="GO" id="GO:0005886">
    <property type="term" value="C:plasma membrane"/>
    <property type="evidence" value="ECO:0007669"/>
    <property type="project" value="UniProtKB-SubCell"/>
</dbReference>
<evidence type="ECO:0000256" key="8">
    <source>
        <dbReference type="RuleBase" id="RU363032"/>
    </source>
</evidence>
<feature type="transmembrane region" description="Helical" evidence="8">
    <location>
        <begin position="12"/>
        <end position="35"/>
    </location>
</feature>
<proteinExistence type="inferred from homology"/>
<feature type="transmembrane region" description="Helical" evidence="8">
    <location>
        <begin position="55"/>
        <end position="78"/>
    </location>
</feature>
<dbReference type="GO" id="GO:0055085">
    <property type="term" value="P:transmembrane transport"/>
    <property type="evidence" value="ECO:0007669"/>
    <property type="project" value="InterPro"/>
</dbReference>
<feature type="transmembrane region" description="Helical" evidence="8">
    <location>
        <begin position="90"/>
        <end position="113"/>
    </location>
</feature>
<dbReference type="RefSeq" id="WP_125071923.1">
    <property type="nucleotide sequence ID" value="NZ_QWZQ01000013.1"/>
</dbReference>
<dbReference type="PROSITE" id="PS50928">
    <property type="entry name" value="ABC_TM1"/>
    <property type="match status" value="2"/>
</dbReference>
<dbReference type="AlphaFoldDB" id="A0A3R8KJ79"/>
<keyword evidence="5 8" id="KW-0812">Transmembrane</keyword>
<keyword evidence="6 8" id="KW-1133">Transmembrane helix</keyword>
<comment type="similarity">
    <text evidence="8">Belongs to the binding-protein-dependent transport system permease family.</text>
</comment>
<feature type="transmembrane region" description="Helical" evidence="8">
    <location>
        <begin position="414"/>
        <end position="441"/>
    </location>
</feature>